<evidence type="ECO:0000313" key="9">
    <source>
        <dbReference type="EMBL" id="ROO24079.1"/>
    </source>
</evidence>
<name>A0A423PEK9_9GAMM</name>
<dbReference type="InterPro" id="IPR025824">
    <property type="entry name" value="OB-fold_nuc-bd_dom"/>
</dbReference>
<dbReference type="InterPro" id="IPR003753">
    <property type="entry name" value="Exonuc_VII_L"/>
</dbReference>
<organism evidence="9 10">
    <name type="scientific">Salinisphaera japonica YTM-1</name>
    <dbReference type="NCBI Taxonomy" id="1209778"/>
    <lineage>
        <taxon>Bacteria</taxon>
        <taxon>Pseudomonadati</taxon>
        <taxon>Pseudomonadota</taxon>
        <taxon>Gammaproteobacteria</taxon>
        <taxon>Salinisphaerales</taxon>
        <taxon>Salinisphaeraceae</taxon>
        <taxon>Salinisphaera</taxon>
    </lineage>
</organism>
<dbReference type="GO" id="GO:0003676">
    <property type="term" value="F:nucleic acid binding"/>
    <property type="evidence" value="ECO:0007669"/>
    <property type="project" value="InterPro"/>
</dbReference>
<feature type="domain" description="Exonuclease VII large subunit C-terminal" evidence="7">
    <location>
        <begin position="126"/>
        <end position="441"/>
    </location>
</feature>
<dbReference type="InterPro" id="IPR020579">
    <property type="entry name" value="Exonuc_VII_lsu_C"/>
</dbReference>
<comment type="subcellular location">
    <subcellularLocation>
        <location evidence="5 6">Cytoplasm</location>
    </subcellularLocation>
</comment>
<dbReference type="GO" id="GO:0008855">
    <property type="term" value="F:exodeoxyribonuclease VII activity"/>
    <property type="evidence" value="ECO:0007669"/>
    <property type="project" value="UniProtKB-UniRule"/>
</dbReference>
<sequence>MRPGDPSTVFTVSELNNAARDLLEHSFGLLWVEGEISNLARPRSGHVYFSLKDGTAQIRCALFKSKARLLRVALENGVQVRLRARVSLYPARGDFQLIVEHAEDAGAGALQRAFEELRDRLDAEGLFAAARKRALPVSPKRIGVITSATGAAIRDVLSVAARRYPLGAIRIYPVPVQGQAAPAAIVKALALANKRADCDVLLVVRGGGALEDLMGFNDEAVARAIVASALPVVSGVGHEVDVTIADLAADVRAATPSAAAELVCPDLSAATERLPALEARLRQRLIGQLVAEQRSLVRLNARLERQAPRRRVQIAAQRLDEAEQRLARVVTSRLRMHRQTLQLVEDRLARTRPEQRIVAARQRVAGLRQRLDRVGVSRLDNAQRRLAVAMRTLHGVSPLQTLARGYAIARDANDQVIRDAHSASPGDRIAIDLARGRLDCTVEASRSDRTTPQQTEYQ</sequence>
<evidence type="ECO:0000256" key="5">
    <source>
        <dbReference type="HAMAP-Rule" id="MF_00378"/>
    </source>
</evidence>
<dbReference type="FunCoup" id="A0A423PEK9">
    <property type="interactions" value="281"/>
</dbReference>
<dbReference type="EMBL" id="AYKG01000068">
    <property type="protein sequence ID" value="ROO24079.1"/>
    <property type="molecule type" value="Genomic_DNA"/>
</dbReference>
<dbReference type="PANTHER" id="PTHR30008">
    <property type="entry name" value="EXODEOXYRIBONUCLEASE 7 LARGE SUBUNIT"/>
    <property type="match status" value="1"/>
</dbReference>
<comment type="subunit">
    <text evidence="5">Heterooligomer composed of large and small subunits.</text>
</comment>
<evidence type="ECO:0000259" key="7">
    <source>
        <dbReference type="Pfam" id="PF02601"/>
    </source>
</evidence>
<keyword evidence="2 5" id="KW-0540">Nuclease</keyword>
<evidence type="ECO:0000256" key="6">
    <source>
        <dbReference type="RuleBase" id="RU004355"/>
    </source>
</evidence>
<evidence type="ECO:0000256" key="2">
    <source>
        <dbReference type="ARBA" id="ARBA00022722"/>
    </source>
</evidence>
<evidence type="ECO:0000256" key="3">
    <source>
        <dbReference type="ARBA" id="ARBA00022801"/>
    </source>
</evidence>
<dbReference type="NCBIfam" id="TIGR00237">
    <property type="entry name" value="xseA"/>
    <property type="match status" value="1"/>
</dbReference>
<dbReference type="RefSeq" id="WP_123659331.1">
    <property type="nucleotide sequence ID" value="NZ_AYKG01000068.1"/>
</dbReference>
<dbReference type="Pfam" id="PF13742">
    <property type="entry name" value="tRNA_anti_2"/>
    <property type="match status" value="1"/>
</dbReference>
<dbReference type="OrthoDB" id="9802795at2"/>
<comment type="similarity">
    <text evidence="5 6">Belongs to the XseA family.</text>
</comment>
<dbReference type="InParanoid" id="A0A423PEK9"/>
<keyword evidence="10" id="KW-1185">Reference proteome</keyword>
<dbReference type="Proteomes" id="UP000285310">
    <property type="component" value="Unassembled WGS sequence"/>
</dbReference>
<dbReference type="EC" id="3.1.11.6" evidence="5"/>
<comment type="caution">
    <text evidence="9">The sequence shown here is derived from an EMBL/GenBank/DDBJ whole genome shotgun (WGS) entry which is preliminary data.</text>
</comment>
<proteinExistence type="inferred from homology"/>
<keyword evidence="1 5" id="KW-0963">Cytoplasm</keyword>
<gene>
    <name evidence="5" type="primary">xseA</name>
    <name evidence="9" type="ORF">SAJA_14435</name>
</gene>
<comment type="catalytic activity">
    <reaction evidence="5 6">
        <text>Exonucleolytic cleavage in either 5'- to 3'- or 3'- to 5'-direction to yield nucleoside 5'-phosphates.</text>
        <dbReference type="EC" id="3.1.11.6"/>
    </reaction>
</comment>
<evidence type="ECO:0000256" key="1">
    <source>
        <dbReference type="ARBA" id="ARBA00022490"/>
    </source>
</evidence>
<dbReference type="GO" id="GO:0006308">
    <property type="term" value="P:DNA catabolic process"/>
    <property type="evidence" value="ECO:0007669"/>
    <property type="project" value="UniProtKB-UniRule"/>
</dbReference>
<protein>
    <recommendedName>
        <fullName evidence="5">Exodeoxyribonuclease 7 large subunit</fullName>
        <ecNumber evidence="5">3.1.11.6</ecNumber>
    </recommendedName>
    <alternativeName>
        <fullName evidence="5">Exodeoxyribonuclease VII large subunit</fullName>
        <shortName evidence="5">Exonuclease VII large subunit</shortName>
    </alternativeName>
</protein>
<dbReference type="PANTHER" id="PTHR30008:SF0">
    <property type="entry name" value="EXODEOXYRIBONUCLEASE 7 LARGE SUBUNIT"/>
    <property type="match status" value="1"/>
</dbReference>
<dbReference type="CDD" id="cd04489">
    <property type="entry name" value="ExoVII_LU_OBF"/>
    <property type="match status" value="1"/>
</dbReference>
<dbReference type="Pfam" id="PF02601">
    <property type="entry name" value="Exonuc_VII_L"/>
    <property type="match status" value="1"/>
</dbReference>
<dbReference type="GO" id="GO:0005737">
    <property type="term" value="C:cytoplasm"/>
    <property type="evidence" value="ECO:0007669"/>
    <property type="project" value="UniProtKB-SubCell"/>
</dbReference>
<feature type="domain" description="OB-fold nucleic acid binding" evidence="8">
    <location>
        <begin position="10"/>
        <end position="101"/>
    </location>
</feature>
<dbReference type="GO" id="GO:0009318">
    <property type="term" value="C:exodeoxyribonuclease VII complex"/>
    <property type="evidence" value="ECO:0007669"/>
    <property type="project" value="UniProtKB-UniRule"/>
</dbReference>
<dbReference type="AlphaFoldDB" id="A0A423PEK9"/>
<evidence type="ECO:0000313" key="10">
    <source>
        <dbReference type="Proteomes" id="UP000285310"/>
    </source>
</evidence>
<evidence type="ECO:0000256" key="4">
    <source>
        <dbReference type="ARBA" id="ARBA00022839"/>
    </source>
</evidence>
<dbReference type="HAMAP" id="MF_00378">
    <property type="entry name" value="Exonuc_7_L"/>
    <property type="match status" value="1"/>
</dbReference>
<accession>A0A423PEK9</accession>
<evidence type="ECO:0000259" key="8">
    <source>
        <dbReference type="Pfam" id="PF13742"/>
    </source>
</evidence>
<comment type="function">
    <text evidence="5">Bidirectionally degrades single-stranded DNA into large acid-insoluble oligonucleotides, which are then degraded further into small acid-soluble oligonucleotides.</text>
</comment>
<keyword evidence="3 5" id="KW-0378">Hydrolase</keyword>
<reference evidence="9 10" key="1">
    <citation type="submission" date="2013-10" db="EMBL/GenBank/DDBJ databases">
        <title>Salinisphaera japonica YTM-1 Genome Sequencing.</title>
        <authorList>
            <person name="Lai Q."/>
            <person name="Li C."/>
            <person name="Shao Z."/>
        </authorList>
    </citation>
    <scope>NUCLEOTIDE SEQUENCE [LARGE SCALE GENOMIC DNA]</scope>
    <source>
        <strain evidence="9 10">YTM-1</strain>
    </source>
</reference>
<keyword evidence="4 5" id="KW-0269">Exonuclease</keyword>